<dbReference type="InterPro" id="IPR001387">
    <property type="entry name" value="Cro/C1-type_HTH"/>
</dbReference>
<evidence type="ECO:0000313" key="3">
    <source>
        <dbReference type="Proteomes" id="UP000744769"/>
    </source>
</evidence>
<gene>
    <name evidence="2" type="ORF">G9U51_02955</name>
</gene>
<dbReference type="CDD" id="cd00093">
    <property type="entry name" value="HTH_XRE"/>
    <property type="match status" value="1"/>
</dbReference>
<dbReference type="RefSeq" id="WP_166192937.1">
    <property type="nucleotide sequence ID" value="NZ_JAAOIV010000002.1"/>
</dbReference>
<sequence>MARGRVLLRQARAAAGLTQQTLAARSGVSARTIGALERGTITSPHPGTLQALIDVLGPFTPLADALREAFGDDAPASYDEFASVERGLLSGGSIDDLVASVVDPARHRWRELAATHRVTVGEDGRILRAFSHRVLQAKTPTARITSLLKAGDDATPVALSRLVDWHGCEPLQRLDLRDHNAALFTFRVSDSRAGSTVSVSYEFAEAPEDLLADPQLAALAAGRPLSDGIVRSTSSPDSTLVVDVQFLRPPKAVWELSYTAGDHDAARGRLITPDRDGIVQMVRSGGPAGGIGFDWEW</sequence>
<dbReference type="EMBL" id="JAAOIV010000002">
    <property type="protein sequence ID" value="NHN54741.1"/>
    <property type="molecule type" value="Genomic_DNA"/>
</dbReference>
<organism evidence="2 3">
    <name type="scientific">Metallococcus carri</name>
    <dbReference type="NCBI Taxonomy" id="1656884"/>
    <lineage>
        <taxon>Bacteria</taxon>
        <taxon>Bacillati</taxon>
        <taxon>Actinomycetota</taxon>
        <taxon>Actinomycetes</taxon>
        <taxon>Micrococcales</taxon>
        <taxon>Dermacoccaceae</taxon>
        <taxon>Metallococcus</taxon>
    </lineage>
</organism>
<name>A0A967AXE2_9MICO</name>
<dbReference type="GO" id="GO:0003677">
    <property type="term" value="F:DNA binding"/>
    <property type="evidence" value="ECO:0007669"/>
    <property type="project" value="InterPro"/>
</dbReference>
<keyword evidence="3" id="KW-1185">Reference proteome</keyword>
<dbReference type="Proteomes" id="UP000744769">
    <property type="component" value="Unassembled WGS sequence"/>
</dbReference>
<dbReference type="SUPFAM" id="SSF47413">
    <property type="entry name" value="lambda repressor-like DNA-binding domains"/>
    <property type="match status" value="1"/>
</dbReference>
<dbReference type="PROSITE" id="PS50943">
    <property type="entry name" value="HTH_CROC1"/>
    <property type="match status" value="1"/>
</dbReference>
<proteinExistence type="predicted"/>
<dbReference type="AlphaFoldDB" id="A0A967AXE2"/>
<dbReference type="Pfam" id="PF01381">
    <property type="entry name" value="HTH_3"/>
    <property type="match status" value="1"/>
</dbReference>
<evidence type="ECO:0000313" key="2">
    <source>
        <dbReference type="EMBL" id="NHN54741.1"/>
    </source>
</evidence>
<dbReference type="Gene3D" id="1.10.260.40">
    <property type="entry name" value="lambda repressor-like DNA-binding domains"/>
    <property type="match status" value="1"/>
</dbReference>
<accession>A0A967AXE2</accession>
<comment type="caution">
    <text evidence="2">The sequence shown here is derived from an EMBL/GenBank/DDBJ whole genome shotgun (WGS) entry which is preliminary data.</text>
</comment>
<dbReference type="SMART" id="SM00530">
    <property type="entry name" value="HTH_XRE"/>
    <property type="match status" value="1"/>
</dbReference>
<dbReference type="InterPro" id="IPR010982">
    <property type="entry name" value="Lambda_DNA-bd_dom_sf"/>
</dbReference>
<evidence type="ECO:0000259" key="1">
    <source>
        <dbReference type="PROSITE" id="PS50943"/>
    </source>
</evidence>
<reference evidence="2" key="1">
    <citation type="submission" date="2020-03" db="EMBL/GenBank/DDBJ databases">
        <title>Draft sequencing of Calidifontibacter sp. DB0510.</title>
        <authorList>
            <person name="Kim D.-U."/>
        </authorList>
    </citation>
    <scope>NUCLEOTIDE SEQUENCE</scope>
    <source>
        <strain evidence="2">DB0510</strain>
    </source>
</reference>
<feature type="domain" description="HTH cro/C1-type" evidence="1">
    <location>
        <begin position="8"/>
        <end position="62"/>
    </location>
</feature>
<protein>
    <submittedName>
        <fullName evidence="2">Helix-turn-helix transcriptional regulator</fullName>
    </submittedName>
</protein>